<dbReference type="EMBL" id="VSRR010004961">
    <property type="protein sequence ID" value="MPC41185.1"/>
    <property type="molecule type" value="Genomic_DNA"/>
</dbReference>
<accession>A0A5B7F6E6</accession>
<keyword evidence="1" id="KW-0175">Coiled coil</keyword>
<protein>
    <submittedName>
        <fullName evidence="2">Uncharacterized protein</fullName>
    </submittedName>
</protein>
<feature type="coiled-coil region" evidence="1">
    <location>
        <begin position="44"/>
        <end position="74"/>
    </location>
</feature>
<organism evidence="2 3">
    <name type="scientific">Portunus trituberculatus</name>
    <name type="common">Swimming crab</name>
    <name type="synonym">Neptunus trituberculatus</name>
    <dbReference type="NCBI Taxonomy" id="210409"/>
    <lineage>
        <taxon>Eukaryota</taxon>
        <taxon>Metazoa</taxon>
        <taxon>Ecdysozoa</taxon>
        <taxon>Arthropoda</taxon>
        <taxon>Crustacea</taxon>
        <taxon>Multicrustacea</taxon>
        <taxon>Malacostraca</taxon>
        <taxon>Eumalacostraca</taxon>
        <taxon>Eucarida</taxon>
        <taxon>Decapoda</taxon>
        <taxon>Pleocyemata</taxon>
        <taxon>Brachyura</taxon>
        <taxon>Eubrachyura</taxon>
        <taxon>Portunoidea</taxon>
        <taxon>Portunidae</taxon>
        <taxon>Portuninae</taxon>
        <taxon>Portunus</taxon>
    </lineage>
</organism>
<sequence length="83" mass="9803">MNNPAVSVWRKREGERKSGIITAFSQLNDFTQHLSSVWREGTVLSKEERAAEDLKSLQEQVEEVEKRQEEECKAWDCMYQERL</sequence>
<evidence type="ECO:0000313" key="2">
    <source>
        <dbReference type="EMBL" id="MPC41185.1"/>
    </source>
</evidence>
<dbReference type="Proteomes" id="UP000324222">
    <property type="component" value="Unassembled WGS sequence"/>
</dbReference>
<name>A0A5B7F6E6_PORTR</name>
<dbReference type="AlphaFoldDB" id="A0A5B7F6E6"/>
<keyword evidence="3" id="KW-1185">Reference proteome</keyword>
<evidence type="ECO:0000313" key="3">
    <source>
        <dbReference type="Proteomes" id="UP000324222"/>
    </source>
</evidence>
<comment type="caution">
    <text evidence="2">The sequence shown here is derived from an EMBL/GenBank/DDBJ whole genome shotgun (WGS) entry which is preliminary data.</text>
</comment>
<reference evidence="2 3" key="1">
    <citation type="submission" date="2019-05" db="EMBL/GenBank/DDBJ databases">
        <title>Another draft genome of Portunus trituberculatus and its Hox gene families provides insights of decapod evolution.</title>
        <authorList>
            <person name="Jeong J.-H."/>
            <person name="Song I."/>
            <person name="Kim S."/>
            <person name="Choi T."/>
            <person name="Kim D."/>
            <person name="Ryu S."/>
            <person name="Kim W."/>
        </authorList>
    </citation>
    <scope>NUCLEOTIDE SEQUENCE [LARGE SCALE GENOMIC DNA]</scope>
    <source>
        <tissue evidence="2">Muscle</tissue>
    </source>
</reference>
<proteinExistence type="predicted"/>
<gene>
    <name evidence="2" type="ORF">E2C01_034771</name>
</gene>
<evidence type="ECO:0000256" key="1">
    <source>
        <dbReference type="SAM" id="Coils"/>
    </source>
</evidence>